<reference evidence="1" key="1">
    <citation type="submission" date="2018-03" db="EMBL/GenBank/DDBJ databases">
        <title>Phage therapy in agriculture - a green tech approach to combat plant pathogenic bacteria.</title>
        <authorList>
            <person name="Carstens A.B."/>
            <person name="Djurhuus A.M."/>
            <person name="Hansen L.H."/>
        </authorList>
    </citation>
    <scope>NUCLEOTIDE SEQUENCE [LARGE SCALE GENOMIC DNA]</scope>
</reference>
<sequence>MSKKKYNSTALAVKRLHSTVESATRRNKEFSLTLLYLNNIMKQTHCAYSGVKFSDDKSSGDYMTLERLDNSKGYIDGNVVPVAHLFNSLRGSKTIEQLTAQRKQAELNMNEAAKSVDEDFTDDRAIIQKALITPDAKFDTVRKWTSDIANNVTKIKECEKNIAKWTKHQDDTNVQKYLTAIDSAKSSIAAMRKKIENVNVHMKNYCRKHISSIENNQSKFERYRSEVNNLDVLIAAIKKFDSLSSREKSCVSVGIPITSSRIELLKAKIVYNLY</sequence>
<proteinExistence type="predicted"/>
<protein>
    <recommendedName>
        <fullName evidence="3">Anti-sigma factor</fullName>
    </recommendedName>
</protein>
<dbReference type="Gene3D" id="3.30.40.220">
    <property type="match status" value="1"/>
</dbReference>
<dbReference type="KEGG" id="vg:65112596"/>
<dbReference type="RefSeq" id="YP_010094962.1">
    <property type="nucleotide sequence ID" value="NC_055743.1"/>
</dbReference>
<name>A0A2S1GM52_9CAUD</name>
<accession>A0A2S1GM52</accession>
<evidence type="ECO:0000313" key="2">
    <source>
        <dbReference type="Proteomes" id="UP000246316"/>
    </source>
</evidence>
<evidence type="ECO:0000313" key="1">
    <source>
        <dbReference type="EMBL" id="AWD90454.1"/>
    </source>
</evidence>
<evidence type="ECO:0008006" key="3">
    <source>
        <dbReference type="Google" id="ProtNLM"/>
    </source>
</evidence>
<dbReference type="Proteomes" id="UP000246316">
    <property type="component" value="Segment"/>
</dbReference>
<organism evidence="1 2">
    <name type="scientific">Erwinia phage Cronus</name>
    <dbReference type="NCBI Taxonomy" id="2163633"/>
    <lineage>
        <taxon>Viruses</taxon>
        <taxon>Duplodnaviria</taxon>
        <taxon>Heunggongvirae</taxon>
        <taxon>Uroviricota</taxon>
        <taxon>Caudoviricetes</taxon>
        <taxon>Pantevenvirales</taxon>
        <taxon>Straboviridae</taxon>
        <taxon>Tevenvirinae</taxon>
        <taxon>Risoevirus</taxon>
        <taxon>Risoevirus cronus</taxon>
        <taxon>Roskildevirus cronus</taxon>
    </lineage>
</organism>
<dbReference type="EMBL" id="MH059636">
    <property type="protein sequence ID" value="AWD90454.1"/>
    <property type="molecule type" value="Genomic_DNA"/>
</dbReference>
<dbReference type="GeneID" id="65112596"/>
<keyword evidence="2" id="KW-1185">Reference proteome</keyword>